<dbReference type="Pfam" id="PF00534">
    <property type="entry name" value="Glycos_transf_1"/>
    <property type="match status" value="1"/>
</dbReference>
<dbReference type="PANTHER" id="PTHR12526">
    <property type="entry name" value="GLYCOSYLTRANSFERASE"/>
    <property type="match status" value="1"/>
</dbReference>
<feature type="domain" description="Glycosyltransferase subfamily 4-like N-terminal" evidence="2">
    <location>
        <begin position="16"/>
        <end position="185"/>
    </location>
</feature>
<dbReference type="Proteomes" id="UP000198705">
    <property type="component" value="Unassembled WGS sequence"/>
</dbReference>
<dbReference type="Pfam" id="PF13439">
    <property type="entry name" value="Glyco_transf_4"/>
    <property type="match status" value="1"/>
</dbReference>
<keyword evidence="4" id="KW-1185">Reference proteome</keyword>
<dbReference type="InterPro" id="IPR001296">
    <property type="entry name" value="Glyco_trans_1"/>
</dbReference>
<organism evidence="3 4">
    <name type="scientific">Bizionia echini</name>
    <dbReference type="NCBI Taxonomy" id="649333"/>
    <lineage>
        <taxon>Bacteria</taxon>
        <taxon>Pseudomonadati</taxon>
        <taxon>Bacteroidota</taxon>
        <taxon>Flavobacteriia</taxon>
        <taxon>Flavobacteriales</taxon>
        <taxon>Flavobacteriaceae</taxon>
        <taxon>Bizionia</taxon>
    </lineage>
</organism>
<evidence type="ECO:0000313" key="4">
    <source>
        <dbReference type="Proteomes" id="UP000198705"/>
    </source>
</evidence>
<protein>
    <submittedName>
        <fullName evidence="3">N-acetylgalactosamine-N,N'-diacetylbacillosaminyl-diphospho-undecaprenol 4-alpha-N-acetylgalactosaminyltransferase</fullName>
    </submittedName>
</protein>
<dbReference type="Gene3D" id="3.40.50.2000">
    <property type="entry name" value="Glycogen Phosphorylase B"/>
    <property type="match status" value="2"/>
</dbReference>
<name>A0A1I5AZK3_9FLAO</name>
<feature type="domain" description="Glycosyl transferase family 1" evidence="1">
    <location>
        <begin position="202"/>
        <end position="358"/>
    </location>
</feature>
<dbReference type="AlphaFoldDB" id="A0A1I5AZK3"/>
<keyword evidence="3" id="KW-0808">Transferase</keyword>
<dbReference type="STRING" id="649333.SAMN04487989_102384"/>
<dbReference type="RefSeq" id="WP_092207283.1">
    <property type="nucleotide sequence ID" value="NZ_FOVN01000002.1"/>
</dbReference>
<proteinExistence type="predicted"/>
<sequence length="385" mass="43820">MSEKRKIALFVSAIGYGGAEKVVSLLLYELTNYYDVTLILLYNEIKLPIPDNAKVIILSNPDETFKNSLFGRLRDNIKFIFKYQNVLKEYNIEVVTSFLVRQNIMTGIAKMFNADLKSIISERCFPSIMYKDEKLTSILTKLLIPYFYNKNDKLFSNSIYINNDLKKNYKLKIDASVIYNPIRTEAIKPELTPYKNFDDIFNVVTVGRMIPVKNQKSIIEAISMLSSNFYMEIYGDGYLHEQLDQLSIKLNLSGRVHFNGNVNNVKSHIVKGHCFVLCSLTEGFPNVVLEAMSVGLPVICTNCMSGPLELLNDNEEVTILKGSFVKAKYGLLVNVDDAVGLSQAMKFLQKNPDARQKYSDLSFERAKTYDIKNIGLQVKHLIDSI</sequence>
<dbReference type="SUPFAM" id="SSF53756">
    <property type="entry name" value="UDP-Glycosyltransferase/glycogen phosphorylase"/>
    <property type="match status" value="1"/>
</dbReference>
<dbReference type="InterPro" id="IPR028098">
    <property type="entry name" value="Glyco_trans_4-like_N"/>
</dbReference>
<accession>A0A1I5AZK3</accession>
<gene>
    <name evidence="3" type="ORF">SAMN04487989_102384</name>
</gene>
<evidence type="ECO:0000313" key="3">
    <source>
        <dbReference type="EMBL" id="SFN67791.1"/>
    </source>
</evidence>
<reference evidence="4" key="1">
    <citation type="submission" date="2016-10" db="EMBL/GenBank/DDBJ databases">
        <authorList>
            <person name="Varghese N."/>
            <person name="Submissions S."/>
        </authorList>
    </citation>
    <scope>NUCLEOTIDE SEQUENCE [LARGE SCALE GENOMIC DNA]</scope>
    <source>
        <strain evidence="4">DSM 23925</strain>
    </source>
</reference>
<dbReference type="OrthoDB" id="798298at2"/>
<dbReference type="EMBL" id="FOVN01000002">
    <property type="protein sequence ID" value="SFN67791.1"/>
    <property type="molecule type" value="Genomic_DNA"/>
</dbReference>
<dbReference type="GO" id="GO:0016757">
    <property type="term" value="F:glycosyltransferase activity"/>
    <property type="evidence" value="ECO:0007669"/>
    <property type="project" value="InterPro"/>
</dbReference>
<dbReference type="CDD" id="cd03811">
    <property type="entry name" value="GT4_GT28_WabH-like"/>
    <property type="match status" value="1"/>
</dbReference>
<evidence type="ECO:0000259" key="2">
    <source>
        <dbReference type="Pfam" id="PF13439"/>
    </source>
</evidence>
<evidence type="ECO:0000259" key="1">
    <source>
        <dbReference type="Pfam" id="PF00534"/>
    </source>
</evidence>